<organism evidence="2 3">
    <name type="scientific">Actinoplanes missouriensis (strain ATCC 14538 / DSM 43046 / CBS 188.64 / JCM 3121 / NBRC 102363 / NCIMB 12654 / NRRL B-3342 / UNCC 431)</name>
    <dbReference type="NCBI Taxonomy" id="512565"/>
    <lineage>
        <taxon>Bacteria</taxon>
        <taxon>Bacillati</taxon>
        <taxon>Actinomycetota</taxon>
        <taxon>Actinomycetes</taxon>
        <taxon>Micromonosporales</taxon>
        <taxon>Micromonosporaceae</taxon>
        <taxon>Actinoplanes</taxon>
    </lineage>
</organism>
<dbReference type="Pfam" id="PF17775">
    <property type="entry name" value="YchJ_M-like"/>
    <property type="match status" value="1"/>
</dbReference>
<dbReference type="EMBL" id="AP012319">
    <property type="protein sequence ID" value="BAL91806.1"/>
    <property type="molecule type" value="Genomic_DNA"/>
</dbReference>
<dbReference type="OrthoDB" id="21421at2"/>
<dbReference type="Proteomes" id="UP000007882">
    <property type="component" value="Chromosome"/>
</dbReference>
<evidence type="ECO:0000259" key="1">
    <source>
        <dbReference type="Pfam" id="PF17775"/>
    </source>
</evidence>
<dbReference type="PANTHER" id="PTHR33747:SF1">
    <property type="entry name" value="ADENYLATE CYCLASE-ASSOCIATED CAP C-TERMINAL DOMAIN-CONTAINING PROTEIN"/>
    <property type="match status" value="1"/>
</dbReference>
<dbReference type="KEGG" id="ams:AMIS_65860"/>
<dbReference type="PATRIC" id="fig|512565.3.peg.6588"/>
<feature type="domain" description="YchJ-like middle NTF2-like" evidence="1">
    <location>
        <begin position="33"/>
        <end position="128"/>
    </location>
</feature>
<dbReference type="HOGENOM" id="CLU_099590_2_0_11"/>
<protein>
    <recommendedName>
        <fullName evidence="1">YchJ-like middle NTF2-like domain-containing protein</fullName>
    </recommendedName>
</protein>
<evidence type="ECO:0000313" key="3">
    <source>
        <dbReference type="Proteomes" id="UP000007882"/>
    </source>
</evidence>
<proteinExistence type="predicted"/>
<dbReference type="STRING" id="512565.AMIS_65860"/>
<dbReference type="PANTHER" id="PTHR33747">
    <property type="entry name" value="UPF0225 PROTEIN SCO1677"/>
    <property type="match status" value="1"/>
</dbReference>
<dbReference type="InterPro" id="IPR032710">
    <property type="entry name" value="NTF2-like_dom_sf"/>
</dbReference>
<evidence type="ECO:0000313" key="2">
    <source>
        <dbReference type="EMBL" id="BAL91806.1"/>
    </source>
</evidence>
<accession>I0HFL9</accession>
<dbReference type="Gene3D" id="3.10.450.50">
    <property type="match status" value="1"/>
</dbReference>
<dbReference type="eggNOG" id="COG3012">
    <property type="taxonomic scope" value="Bacteria"/>
</dbReference>
<sequence length="132" mass="14672">MAKRRVSPSACPCGGNPYPHCCGPLHDGKPAADPEALMRSRFSAYALGRTDHVFRTWHPETRPSDPAELADDPNLRWVRLEVLGMSGGGMFDAEGTVEFRAHYREGGKPGVMQEKSRFVRSEGQWVYWGPLA</sequence>
<keyword evidence="3" id="KW-1185">Reference proteome</keyword>
<name>I0HFL9_ACTM4</name>
<reference evidence="2 3" key="1">
    <citation type="submission" date="2012-02" db="EMBL/GenBank/DDBJ databases">
        <title>Complete genome sequence of Actinoplanes missouriensis 431 (= NBRC 102363).</title>
        <authorList>
            <person name="Ohnishi Y."/>
            <person name="Ishikawa J."/>
            <person name="Sekine M."/>
            <person name="Hosoyama A."/>
            <person name="Harada T."/>
            <person name="Narita H."/>
            <person name="Hata T."/>
            <person name="Konno Y."/>
            <person name="Tutikane K."/>
            <person name="Fujita N."/>
            <person name="Horinouchi S."/>
            <person name="Hayakawa M."/>
        </authorList>
    </citation>
    <scope>NUCLEOTIDE SEQUENCE [LARGE SCALE GENOMIC DNA]</scope>
    <source>
        <strain evidence="3">ATCC 14538 / DSM 43046 / CBS 188.64 / JCM 3121 / NBRC 102363 / NCIMB 12654 / NRRL B-3342 / UNCC 431</strain>
    </source>
</reference>
<dbReference type="SUPFAM" id="SSF54427">
    <property type="entry name" value="NTF2-like"/>
    <property type="match status" value="1"/>
</dbReference>
<dbReference type="InterPro" id="IPR048469">
    <property type="entry name" value="YchJ-like_M"/>
</dbReference>
<dbReference type="AlphaFoldDB" id="I0HFL9"/>
<gene>
    <name evidence="2" type="ordered locus">AMIS_65860</name>
</gene>